<protein>
    <submittedName>
        <fullName evidence="1">Uncharacterized protein</fullName>
    </submittedName>
</protein>
<dbReference type="KEGG" id="dev:DhcVS_1019"/>
<dbReference type="AlphaFoldDB" id="D2BII6"/>
<accession>D2BII6</accession>
<gene>
    <name evidence="1" type="ordered locus">DhcVS_1019</name>
</gene>
<sequence length="112" mass="12783">MTVIRKNPPEFWQAFTHAYLFANAHFNKTSKSIYYQSCAKGQIHQTRLSGFTPSYLCGLTVKNRAGMENINQAPDTHGLAIKFEHRTAGVFGSQIKPYLNAYPKYYIEADLF</sequence>
<reference evidence="1 2" key="1">
    <citation type="journal article" date="2009" name="PLoS Genet.">
        <title>Localized plasticity in the streamlined genomes of vinyl chloride respiring Dehalococcoides.</title>
        <authorList>
            <person name="McMurdie P.J."/>
            <person name="Behrens S.F."/>
            <person name="Muller J.A."/>
            <person name="Goke J."/>
            <person name="Ritalahti K.M."/>
            <person name="Wagner R."/>
            <person name="Goltsman E."/>
            <person name="Lapidus A."/>
            <person name="Holmes S."/>
            <person name="Loffler F.E."/>
            <person name="Spormann A.M."/>
        </authorList>
    </citation>
    <scope>NUCLEOTIDE SEQUENCE [LARGE SCALE GENOMIC DNA]</scope>
    <source>
        <strain evidence="1 2">VS</strain>
    </source>
</reference>
<dbReference type="HOGENOM" id="CLU_2141786_0_0_0"/>
<evidence type="ECO:0000313" key="2">
    <source>
        <dbReference type="Proteomes" id="UP000002506"/>
    </source>
</evidence>
<dbReference type="Proteomes" id="UP000002506">
    <property type="component" value="Chromosome"/>
</dbReference>
<name>D2BII6_DEHMV</name>
<evidence type="ECO:0000313" key="1">
    <source>
        <dbReference type="EMBL" id="ACZ62136.1"/>
    </source>
</evidence>
<dbReference type="EMBL" id="CP001827">
    <property type="protein sequence ID" value="ACZ62136.1"/>
    <property type="molecule type" value="Genomic_DNA"/>
</dbReference>
<proteinExistence type="predicted"/>
<dbReference type="RefSeq" id="WP_012882285.1">
    <property type="nucleotide sequence ID" value="NC_013552.1"/>
</dbReference>
<organism evidence="1 2">
    <name type="scientific">Dehalococcoides mccartyi (strain VS)</name>
    <dbReference type="NCBI Taxonomy" id="311424"/>
    <lineage>
        <taxon>Bacteria</taxon>
        <taxon>Bacillati</taxon>
        <taxon>Chloroflexota</taxon>
        <taxon>Dehalococcoidia</taxon>
        <taxon>Dehalococcoidales</taxon>
        <taxon>Dehalococcoidaceae</taxon>
        <taxon>Dehalococcoides</taxon>
    </lineage>
</organism>